<evidence type="ECO:0000259" key="5">
    <source>
        <dbReference type="PROSITE" id="PS51007"/>
    </source>
</evidence>
<keyword evidence="2 4" id="KW-0479">Metal-binding</keyword>
<dbReference type="PANTHER" id="PTHR30600:SF9">
    <property type="entry name" value="BLR7738 PROTEIN"/>
    <property type="match status" value="1"/>
</dbReference>
<gene>
    <name evidence="6" type="ORF">DB31_4511</name>
</gene>
<evidence type="ECO:0000256" key="4">
    <source>
        <dbReference type="PROSITE-ProRule" id="PRU00433"/>
    </source>
</evidence>
<dbReference type="PATRIC" id="fig|394096.3.peg.8243"/>
<dbReference type="PROSITE" id="PS51007">
    <property type="entry name" value="CYTC"/>
    <property type="match status" value="2"/>
</dbReference>
<comment type="caution">
    <text evidence="6">The sequence shown here is derived from an EMBL/GenBank/DDBJ whole genome shotgun (WGS) entry which is preliminary data.</text>
</comment>
<reference evidence="6 7" key="1">
    <citation type="submission" date="2014-04" db="EMBL/GenBank/DDBJ databases">
        <title>Genome assembly of Hyalangium minutum DSM 14724.</title>
        <authorList>
            <person name="Sharma G."/>
            <person name="Subramanian S."/>
        </authorList>
    </citation>
    <scope>NUCLEOTIDE SEQUENCE [LARGE SCALE GENOMIC DNA]</scope>
    <source>
        <strain evidence="6 7">DSM 14724</strain>
    </source>
</reference>
<dbReference type="GO" id="GO:0009055">
    <property type="term" value="F:electron transfer activity"/>
    <property type="evidence" value="ECO:0007669"/>
    <property type="project" value="InterPro"/>
</dbReference>
<evidence type="ECO:0000256" key="1">
    <source>
        <dbReference type="ARBA" id="ARBA00022617"/>
    </source>
</evidence>
<evidence type="ECO:0000256" key="2">
    <source>
        <dbReference type="ARBA" id="ARBA00022723"/>
    </source>
</evidence>
<dbReference type="PANTHER" id="PTHR30600">
    <property type="entry name" value="CYTOCHROME C PEROXIDASE-RELATED"/>
    <property type="match status" value="1"/>
</dbReference>
<dbReference type="GO" id="GO:0004130">
    <property type="term" value="F:cytochrome-c peroxidase activity"/>
    <property type="evidence" value="ECO:0007669"/>
    <property type="project" value="TreeGrafter"/>
</dbReference>
<name>A0A085W063_9BACT</name>
<keyword evidence="1 4" id="KW-0349">Heme</keyword>
<organism evidence="6 7">
    <name type="scientific">Hyalangium minutum</name>
    <dbReference type="NCBI Taxonomy" id="394096"/>
    <lineage>
        <taxon>Bacteria</taxon>
        <taxon>Pseudomonadati</taxon>
        <taxon>Myxococcota</taxon>
        <taxon>Myxococcia</taxon>
        <taxon>Myxococcales</taxon>
        <taxon>Cystobacterineae</taxon>
        <taxon>Archangiaceae</taxon>
        <taxon>Hyalangium</taxon>
    </lineage>
</organism>
<dbReference type="Proteomes" id="UP000028725">
    <property type="component" value="Unassembled WGS sequence"/>
</dbReference>
<keyword evidence="3 4" id="KW-0408">Iron</keyword>
<evidence type="ECO:0000313" key="6">
    <source>
        <dbReference type="EMBL" id="KFE61076.1"/>
    </source>
</evidence>
<feature type="domain" description="Cytochrome c" evidence="5">
    <location>
        <begin position="345"/>
        <end position="452"/>
    </location>
</feature>
<dbReference type="InterPro" id="IPR036909">
    <property type="entry name" value="Cyt_c-like_dom_sf"/>
</dbReference>
<dbReference type="EMBL" id="JMCB01000025">
    <property type="protein sequence ID" value="KFE61076.1"/>
    <property type="molecule type" value="Genomic_DNA"/>
</dbReference>
<dbReference type="NCBIfam" id="NF040606">
    <property type="entry name" value="CytoC_perox"/>
    <property type="match status" value="1"/>
</dbReference>
<dbReference type="Pfam" id="PF21419">
    <property type="entry name" value="RoxA-like_Cyt-c"/>
    <property type="match status" value="1"/>
</dbReference>
<dbReference type="RefSeq" id="WP_052420631.1">
    <property type="nucleotide sequence ID" value="NZ_JMCB01000025.1"/>
</dbReference>
<dbReference type="AlphaFoldDB" id="A0A085W063"/>
<sequence>MSFRASTWAAIAGLCLCTCRHAPPQSGTQIPEDARVADAYGDVIEIEQGWTDNTQQSFYNTPQGSEVLPYAWVVVLEQSASEKPFLDPANIERFRYIPRKKTASNPDGMPIGWTKSTDASGKAWFGMACAACHTGQLEYTHPQTQQKVGIRVDGAPTLADFNLMNLELVAALKATLTDQAKFDRFAKAVLKDGDSPNARSGLRGELQAQTAALNARNEINKAHLEYGFARIDAIGFIFNQTMSTLPGIPENAKPSDAPASYPFLWGTDQSDVVQWTGFAANFSGAGILVRNGGEVIGVYGKVALTQATEYESSFLIENLGYYENWVRELNSPAWPETVLPPVDQAKAAQGAKLFANACAQCHQVIPRSAAITTAYVANITPIELLGTDPTELSNMSERQYQAGIYAGKKAASIAGSEIPHPTTGLDPLINAVSGSLLKHKIESAKAFADQYATRTKLPKTSAPGYKGRPLNGIWATAPYLHNGSVPNLYEMLLPAAQRSKTFTLGSREFDPVRVGYSMEQPKTASDYTPFTLDTSIKGNWNTGHEYLTTRDGVPFTEEQRWQLVEYMKTL</sequence>
<proteinExistence type="predicted"/>
<dbReference type="InterPro" id="IPR051395">
    <property type="entry name" value="Cytochrome_c_Peroxidase/MauG"/>
</dbReference>
<evidence type="ECO:0000313" key="7">
    <source>
        <dbReference type="Proteomes" id="UP000028725"/>
    </source>
</evidence>
<dbReference type="Gene3D" id="1.10.760.10">
    <property type="entry name" value="Cytochrome c-like domain"/>
    <property type="match status" value="1"/>
</dbReference>
<dbReference type="STRING" id="394096.DB31_4511"/>
<evidence type="ECO:0000256" key="3">
    <source>
        <dbReference type="ARBA" id="ARBA00023004"/>
    </source>
</evidence>
<keyword evidence="7" id="KW-1185">Reference proteome</keyword>
<dbReference type="SUPFAM" id="SSF46626">
    <property type="entry name" value="Cytochrome c"/>
    <property type="match status" value="1"/>
</dbReference>
<dbReference type="GO" id="GO:0046872">
    <property type="term" value="F:metal ion binding"/>
    <property type="evidence" value="ECO:0007669"/>
    <property type="project" value="UniProtKB-KW"/>
</dbReference>
<protein>
    <recommendedName>
        <fullName evidence="5">Cytochrome c domain-containing protein</fullName>
    </recommendedName>
</protein>
<accession>A0A085W063</accession>
<dbReference type="GO" id="GO:0020037">
    <property type="term" value="F:heme binding"/>
    <property type="evidence" value="ECO:0007669"/>
    <property type="project" value="InterPro"/>
</dbReference>
<dbReference type="InterPro" id="IPR047758">
    <property type="entry name" value="CytoC_perox"/>
</dbReference>
<dbReference type="InterPro" id="IPR009056">
    <property type="entry name" value="Cyt_c-like_dom"/>
</dbReference>
<dbReference type="OrthoDB" id="9805202at2"/>
<feature type="domain" description="Cytochrome c" evidence="5">
    <location>
        <begin position="116"/>
        <end position="280"/>
    </location>
</feature>